<name>A0ABQ9GUU6_9NEOP</name>
<organism evidence="1 2">
    <name type="scientific">Dryococelus australis</name>
    <dbReference type="NCBI Taxonomy" id="614101"/>
    <lineage>
        <taxon>Eukaryota</taxon>
        <taxon>Metazoa</taxon>
        <taxon>Ecdysozoa</taxon>
        <taxon>Arthropoda</taxon>
        <taxon>Hexapoda</taxon>
        <taxon>Insecta</taxon>
        <taxon>Pterygota</taxon>
        <taxon>Neoptera</taxon>
        <taxon>Polyneoptera</taxon>
        <taxon>Phasmatodea</taxon>
        <taxon>Verophasmatodea</taxon>
        <taxon>Anareolatae</taxon>
        <taxon>Phasmatidae</taxon>
        <taxon>Eurycanthinae</taxon>
        <taxon>Dryococelus</taxon>
    </lineage>
</organism>
<protein>
    <submittedName>
        <fullName evidence="1">Uncharacterized protein</fullName>
    </submittedName>
</protein>
<reference evidence="1 2" key="1">
    <citation type="submission" date="2023-02" db="EMBL/GenBank/DDBJ databases">
        <title>LHISI_Scaffold_Assembly.</title>
        <authorList>
            <person name="Stuart O.P."/>
            <person name="Cleave R."/>
            <person name="Magrath M.J.L."/>
            <person name="Mikheyev A.S."/>
        </authorList>
    </citation>
    <scope>NUCLEOTIDE SEQUENCE [LARGE SCALE GENOMIC DNA]</scope>
    <source>
        <strain evidence="1">Daus_M_001</strain>
        <tissue evidence="1">Leg muscle</tissue>
    </source>
</reference>
<evidence type="ECO:0000313" key="2">
    <source>
        <dbReference type="Proteomes" id="UP001159363"/>
    </source>
</evidence>
<keyword evidence="2" id="KW-1185">Reference proteome</keyword>
<gene>
    <name evidence="1" type="ORF">PR048_023711</name>
</gene>
<dbReference type="EMBL" id="JARBHB010000009">
    <property type="protein sequence ID" value="KAJ8875810.1"/>
    <property type="molecule type" value="Genomic_DNA"/>
</dbReference>
<evidence type="ECO:0000313" key="1">
    <source>
        <dbReference type="EMBL" id="KAJ8875810.1"/>
    </source>
</evidence>
<accession>A0ABQ9GUU6</accession>
<sequence>MKVPDCSSFKTVASKIQNQISIFLVHQYKDSCAILVKLCAKVIDRKPLKYKLSKAIPCLDFYISRVAESQRGECLGKCGF</sequence>
<comment type="caution">
    <text evidence="1">The sequence shown here is derived from an EMBL/GenBank/DDBJ whole genome shotgun (WGS) entry which is preliminary data.</text>
</comment>
<proteinExistence type="predicted"/>
<dbReference type="Proteomes" id="UP001159363">
    <property type="component" value="Chromosome 8"/>
</dbReference>